<dbReference type="FunFam" id="3.40.605.10:FF:000007">
    <property type="entry name" value="NAD/NADP-dependent betaine aldehyde dehydrogenase"/>
    <property type="match status" value="1"/>
</dbReference>
<dbReference type="Proteomes" id="UP000295727">
    <property type="component" value="Chromosome 3"/>
</dbReference>
<dbReference type="GO" id="GO:0016620">
    <property type="term" value="F:oxidoreductase activity, acting on the aldehyde or oxo group of donors, NAD or NADP as acceptor"/>
    <property type="evidence" value="ECO:0007669"/>
    <property type="project" value="InterPro"/>
</dbReference>
<evidence type="ECO:0000256" key="3">
    <source>
        <dbReference type="PROSITE-ProRule" id="PRU10007"/>
    </source>
</evidence>
<comment type="similarity">
    <text evidence="1 4">Belongs to the aldehyde dehydrogenase family.</text>
</comment>
<keyword evidence="7" id="KW-1185">Reference proteome</keyword>
<dbReference type="InterPro" id="IPR016161">
    <property type="entry name" value="Ald_DH/histidinol_DH"/>
</dbReference>
<keyword evidence="2 4" id="KW-0560">Oxidoreductase</keyword>
<dbReference type="PANTHER" id="PTHR11699">
    <property type="entry name" value="ALDEHYDE DEHYDROGENASE-RELATED"/>
    <property type="match status" value="1"/>
</dbReference>
<reference evidence="6 7" key="1">
    <citation type="submission" date="2019-03" db="EMBL/GenBank/DDBJ databases">
        <title>Paraburkholderia sp. 7MH5, isolated from subtropical forest soil.</title>
        <authorList>
            <person name="Gao Z.-H."/>
            <person name="Qiu L.-H."/>
        </authorList>
    </citation>
    <scope>NUCLEOTIDE SEQUENCE [LARGE SCALE GENOMIC DNA]</scope>
    <source>
        <strain evidence="6 7">7MH5</strain>
    </source>
</reference>
<evidence type="ECO:0000256" key="4">
    <source>
        <dbReference type="RuleBase" id="RU003345"/>
    </source>
</evidence>
<dbReference type="EMBL" id="CP038150">
    <property type="protein sequence ID" value="QBR02191.1"/>
    <property type="molecule type" value="Genomic_DNA"/>
</dbReference>
<dbReference type="InterPro" id="IPR015590">
    <property type="entry name" value="Aldehyde_DH_dom"/>
</dbReference>
<proteinExistence type="inferred from homology"/>
<dbReference type="InterPro" id="IPR016160">
    <property type="entry name" value="Ald_DH_CS_CYS"/>
</dbReference>
<evidence type="ECO:0000259" key="5">
    <source>
        <dbReference type="Pfam" id="PF00171"/>
    </source>
</evidence>
<dbReference type="PROSITE" id="PS00070">
    <property type="entry name" value="ALDEHYDE_DEHYDR_CYS"/>
    <property type="match status" value="1"/>
</dbReference>
<feature type="domain" description="Aldehyde dehydrogenase" evidence="5">
    <location>
        <begin position="13"/>
        <end position="474"/>
    </location>
</feature>
<dbReference type="Pfam" id="PF00171">
    <property type="entry name" value="Aldedh"/>
    <property type="match status" value="1"/>
</dbReference>
<dbReference type="RefSeq" id="WP_134757573.1">
    <property type="nucleotide sequence ID" value="NZ_CP038150.1"/>
</dbReference>
<gene>
    <name evidence="6" type="ORF">E1956_34360</name>
</gene>
<dbReference type="Gene3D" id="3.40.309.10">
    <property type="entry name" value="Aldehyde Dehydrogenase, Chain A, domain 2"/>
    <property type="match status" value="1"/>
</dbReference>
<dbReference type="AlphaFoldDB" id="A0A4P7D0M1"/>
<accession>A0A4P7D0M1</accession>
<dbReference type="KEGG" id="ppai:E1956_34360"/>
<protein>
    <submittedName>
        <fullName evidence="6">Aldehyde dehydrogenase family protein</fullName>
    </submittedName>
</protein>
<dbReference type="InterPro" id="IPR016163">
    <property type="entry name" value="Ald_DH_C"/>
</dbReference>
<dbReference type="PROSITE" id="PS00687">
    <property type="entry name" value="ALDEHYDE_DEHYDR_GLU"/>
    <property type="match status" value="1"/>
</dbReference>
<name>A0A4P7D0M1_9BURK</name>
<dbReference type="SUPFAM" id="SSF53720">
    <property type="entry name" value="ALDH-like"/>
    <property type="match status" value="1"/>
</dbReference>
<evidence type="ECO:0000313" key="7">
    <source>
        <dbReference type="Proteomes" id="UP000295727"/>
    </source>
</evidence>
<evidence type="ECO:0000256" key="2">
    <source>
        <dbReference type="ARBA" id="ARBA00023002"/>
    </source>
</evidence>
<evidence type="ECO:0000256" key="1">
    <source>
        <dbReference type="ARBA" id="ARBA00009986"/>
    </source>
</evidence>
<evidence type="ECO:0000313" key="6">
    <source>
        <dbReference type="EMBL" id="QBR02191.1"/>
    </source>
</evidence>
<dbReference type="Gene3D" id="3.40.605.10">
    <property type="entry name" value="Aldehyde Dehydrogenase, Chain A, domain 1"/>
    <property type="match status" value="1"/>
</dbReference>
<dbReference type="FunFam" id="3.40.309.10:FF:000012">
    <property type="entry name" value="Betaine aldehyde dehydrogenase"/>
    <property type="match status" value="1"/>
</dbReference>
<feature type="active site" evidence="3">
    <location>
        <position position="248"/>
    </location>
</feature>
<sequence>MKQKLLYIDGEWNQAATGAHSNIVDPGTGESIASVARGSPDDASRAIQAARQAFDHGPWPHLTAIERSQRLNALARALSDEAEEIARLEALNVGKTLAEGRADVQDAIAAFDYFARVIATESGTMNDAAAHVISMTLREPVGVCGLITPWNYPILQAAWKLAPALAAGNTVVMKPASLTPLSTHRLAELVDQVGFPRGVFNLVTGGTDVGQTLAASAEVDLISLTGSNAAGAAVMQAATSNFKRISLELGGKNPHVVFADADLDCALDYALNAAFFNAGQMCSAGSRLLLERSIHDSFVAALTERIARIRVGHGLSEGTQMGPVISAQQRDRVLGLVAGAVEEGAQLLCGGRSPKGTPFETGFWVEPTLLAGVQGSMRVVREEIFGPVITVECFDGEDEAVAFANDTPFGLASGLWTRDIARANRVLRRLRTATVWVNDYNVALPHAPWGGYKASGIGRELSRAGLDEYTELKHAYINFEPKPMGWF</sequence>
<dbReference type="InterPro" id="IPR016162">
    <property type="entry name" value="Ald_DH_N"/>
</dbReference>
<organism evidence="6 7">
    <name type="scientific">Paraburkholderia pallida</name>
    <dbReference type="NCBI Taxonomy" id="2547399"/>
    <lineage>
        <taxon>Bacteria</taxon>
        <taxon>Pseudomonadati</taxon>
        <taxon>Pseudomonadota</taxon>
        <taxon>Betaproteobacteria</taxon>
        <taxon>Burkholderiales</taxon>
        <taxon>Burkholderiaceae</taxon>
        <taxon>Paraburkholderia</taxon>
    </lineage>
</organism>
<dbReference type="OrthoDB" id="9812625at2"/>
<dbReference type="InterPro" id="IPR029510">
    <property type="entry name" value="Ald_DH_CS_GLU"/>
</dbReference>